<name>A0A0C2SSH8_AMAMK</name>
<dbReference type="PANTHER" id="PTHR21011">
    <property type="entry name" value="MITOCHONDRIAL 28S RIBOSOMAL PROTEIN S6"/>
    <property type="match status" value="1"/>
</dbReference>
<evidence type="ECO:0000313" key="2">
    <source>
        <dbReference type="EMBL" id="KIL66285.1"/>
    </source>
</evidence>
<sequence>MPLYQMLCIAVHYPEYQHIKQLVQQTATHVMNSGGAVRTLNSWGTLTLPQRMRRHKVYHQRGDYWTMHFDTSPHTLQSLNKLMRQDPRVIRWTVLNLGSKVENVASEGQKAVKGDSQTYADVIDQCT</sequence>
<dbReference type="SUPFAM" id="SSF54995">
    <property type="entry name" value="Ribosomal protein S6"/>
    <property type="match status" value="1"/>
</dbReference>
<evidence type="ECO:0008006" key="4">
    <source>
        <dbReference type="Google" id="ProtNLM"/>
    </source>
</evidence>
<dbReference type="EMBL" id="KN818237">
    <property type="protein sequence ID" value="KIL66285.1"/>
    <property type="molecule type" value="Genomic_DNA"/>
</dbReference>
<dbReference type="GO" id="GO:0003735">
    <property type="term" value="F:structural constituent of ribosome"/>
    <property type="evidence" value="ECO:0007669"/>
    <property type="project" value="InterPro"/>
</dbReference>
<organism evidence="2 3">
    <name type="scientific">Amanita muscaria (strain Koide BX008)</name>
    <dbReference type="NCBI Taxonomy" id="946122"/>
    <lineage>
        <taxon>Eukaryota</taxon>
        <taxon>Fungi</taxon>
        <taxon>Dikarya</taxon>
        <taxon>Basidiomycota</taxon>
        <taxon>Agaricomycotina</taxon>
        <taxon>Agaricomycetes</taxon>
        <taxon>Agaricomycetidae</taxon>
        <taxon>Agaricales</taxon>
        <taxon>Pluteineae</taxon>
        <taxon>Amanitaceae</taxon>
        <taxon>Amanita</taxon>
    </lineage>
</organism>
<dbReference type="STRING" id="946122.A0A0C2SSH8"/>
<dbReference type="AlphaFoldDB" id="A0A0C2SSH8"/>
<accession>A0A0C2SSH8</accession>
<keyword evidence="3" id="KW-1185">Reference proteome</keyword>
<dbReference type="GO" id="GO:0070181">
    <property type="term" value="F:small ribosomal subunit rRNA binding"/>
    <property type="evidence" value="ECO:0007669"/>
    <property type="project" value="TreeGrafter"/>
</dbReference>
<dbReference type="GO" id="GO:0006412">
    <property type="term" value="P:translation"/>
    <property type="evidence" value="ECO:0007669"/>
    <property type="project" value="InterPro"/>
</dbReference>
<evidence type="ECO:0000313" key="3">
    <source>
        <dbReference type="Proteomes" id="UP000054549"/>
    </source>
</evidence>
<dbReference type="InterPro" id="IPR035980">
    <property type="entry name" value="Ribosomal_bS6_sf"/>
</dbReference>
<dbReference type="InterPro" id="IPR000529">
    <property type="entry name" value="Ribosomal_bS6"/>
</dbReference>
<gene>
    <name evidence="2" type="ORF">M378DRAFT_161157</name>
</gene>
<dbReference type="Proteomes" id="UP000054549">
    <property type="component" value="Unassembled WGS sequence"/>
</dbReference>
<protein>
    <recommendedName>
        <fullName evidence="4">Ribosomal protein S6</fullName>
    </recommendedName>
</protein>
<dbReference type="PANTHER" id="PTHR21011:SF1">
    <property type="entry name" value="SMALL RIBOSOMAL SUBUNIT PROTEIN BS6M"/>
    <property type="match status" value="1"/>
</dbReference>
<dbReference type="Gene3D" id="3.30.70.60">
    <property type="match status" value="1"/>
</dbReference>
<dbReference type="HOGENOM" id="CLU_126331_2_1_1"/>
<reference evidence="2 3" key="1">
    <citation type="submission" date="2014-04" db="EMBL/GenBank/DDBJ databases">
        <title>Evolutionary Origins and Diversification of the Mycorrhizal Mutualists.</title>
        <authorList>
            <consortium name="DOE Joint Genome Institute"/>
            <consortium name="Mycorrhizal Genomics Consortium"/>
            <person name="Kohler A."/>
            <person name="Kuo A."/>
            <person name="Nagy L.G."/>
            <person name="Floudas D."/>
            <person name="Copeland A."/>
            <person name="Barry K.W."/>
            <person name="Cichocki N."/>
            <person name="Veneault-Fourrey C."/>
            <person name="LaButti K."/>
            <person name="Lindquist E.A."/>
            <person name="Lipzen A."/>
            <person name="Lundell T."/>
            <person name="Morin E."/>
            <person name="Murat C."/>
            <person name="Riley R."/>
            <person name="Ohm R."/>
            <person name="Sun H."/>
            <person name="Tunlid A."/>
            <person name="Henrissat B."/>
            <person name="Grigoriev I.V."/>
            <person name="Hibbett D.S."/>
            <person name="Martin F."/>
        </authorList>
    </citation>
    <scope>NUCLEOTIDE SEQUENCE [LARGE SCALE GENOMIC DNA]</scope>
    <source>
        <strain evidence="2 3">Koide BX008</strain>
    </source>
</reference>
<dbReference type="CDD" id="cd15465">
    <property type="entry name" value="bS6_mito"/>
    <property type="match status" value="1"/>
</dbReference>
<proteinExistence type="inferred from homology"/>
<dbReference type="Pfam" id="PF01250">
    <property type="entry name" value="Ribosomal_S6"/>
    <property type="match status" value="1"/>
</dbReference>
<dbReference type="InterPro" id="IPR014717">
    <property type="entry name" value="Transl_elong_EF1B/ribsomal_bS6"/>
</dbReference>
<dbReference type="InParanoid" id="A0A0C2SSH8"/>
<dbReference type="OrthoDB" id="10259681at2759"/>
<evidence type="ECO:0000256" key="1">
    <source>
        <dbReference type="ARBA" id="ARBA00009512"/>
    </source>
</evidence>
<comment type="similarity">
    <text evidence="1">Belongs to the bacterial ribosomal protein bS6 family.</text>
</comment>
<dbReference type="GO" id="GO:0005763">
    <property type="term" value="C:mitochondrial small ribosomal subunit"/>
    <property type="evidence" value="ECO:0007669"/>
    <property type="project" value="TreeGrafter"/>
</dbReference>